<evidence type="ECO:0000256" key="15">
    <source>
        <dbReference type="PROSITE-ProRule" id="PRU00175"/>
    </source>
</evidence>
<keyword evidence="10" id="KW-0833">Ubl conjugation pathway</keyword>
<feature type="region of interest" description="Disordered" evidence="16">
    <location>
        <begin position="112"/>
        <end position="133"/>
    </location>
</feature>
<dbReference type="GO" id="GO:0030247">
    <property type="term" value="F:polysaccharide binding"/>
    <property type="evidence" value="ECO:0007669"/>
    <property type="project" value="InterPro"/>
</dbReference>
<dbReference type="InterPro" id="IPR001841">
    <property type="entry name" value="Znf_RING"/>
</dbReference>
<evidence type="ECO:0000256" key="7">
    <source>
        <dbReference type="ARBA" id="ARBA00022723"/>
    </source>
</evidence>
<keyword evidence="12 17" id="KW-1133">Transmembrane helix</keyword>
<keyword evidence="13 17" id="KW-0472">Membrane</keyword>
<organism evidence="19 20">
    <name type="scientific">Buddleja alternifolia</name>
    <dbReference type="NCBI Taxonomy" id="168488"/>
    <lineage>
        <taxon>Eukaryota</taxon>
        <taxon>Viridiplantae</taxon>
        <taxon>Streptophyta</taxon>
        <taxon>Embryophyta</taxon>
        <taxon>Tracheophyta</taxon>
        <taxon>Spermatophyta</taxon>
        <taxon>Magnoliopsida</taxon>
        <taxon>eudicotyledons</taxon>
        <taxon>Gunneridae</taxon>
        <taxon>Pentapetalae</taxon>
        <taxon>asterids</taxon>
        <taxon>lamiids</taxon>
        <taxon>Lamiales</taxon>
        <taxon>Scrophulariaceae</taxon>
        <taxon>Buddlejeae</taxon>
        <taxon>Buddleja</taxon>
    </lineage>
</organism>
<evidence type="ECO:0000256" key="17">
    <source>
        <dbReference type="SAM" id="Phobius"/>
    </source>
</evidence>
<dbReference type="SMART" id="SM00184">
    <property type="entry name" value="RING"/>
    <property type="match status" value="2"/>
</dbReference>
<dbReference type="PANTHER" id="PTHR46279">
    <property type="entry name" value="RING/U-BOX SUPERFAMILY PROTEIN"/>
    <property type="match status" value="1"/>
</dbReference>
<evidence type="ECO:0000256" key="5">
    <source>
        <dbReference type="ARBA" id="ARBA00022679"/>
    </source>
</evidence>
<keyword evidence="6 17" id="KW-0812">Transmembrane</keyword>
<protein>
    <recommendedName>
        <fullName evidence="4">RING-type E3 ubiquitin transferase</fullName>
        <ecNumber evidence="4">2.3.2.27</ecNumber>
    </recommendedName>
</protein>
<keyword evidence="9 15" id="KW-0863">Zinc-finger</keyword>
<evidence type="ECO:0000256" key="12">
    <source>
        <dbReference type="ARBA" id="ARBA00022989"/>
    </source>
</evidence>
<evidence type="ECO:0000256" key="14">
    <source>
        <dbReference type="ARBA" id="ARBA00024209"/>
    </source>
</evidence>
<dbReference type="PROSITE" id="PS50089">
    <property type="entry name" value="ZF_RING_2"/>
    <property type="match status" value="2"/>
</dbReference>
<dbReference type="InterPro" id="IPR046948">
    <property type="entry name" value="ATL20-22-like"/>
</dbReference>
<dbReference type="Proteomes" id="UP000826271">
    <property type="component" value="Unassembled WGS sequence"/>
</dbReference>
<proteinExistence type="inferred from homology"/>
<feature type="domain" description="RING-type" evidence="18">
    <location>
        <begin position="159"/>
        <end position="201"/>
    </location>
</feature>
<feature type="transmembrane region" description="Helical" evidence="17">
    <location>
        <begin position="848"/>
        <end position="872"/>
    </location>
</feature>
<gene>
    <name evidence="19" type="ORF">BUALT_Bualt01G0239100</name>
</gene>
<feature type="compositionally biased region" description="Polar residues" evidence="16">
    <location>
        <begin position="118"/>
        <end position="128"/>
    </location>
</feature>
<keyword evidence="20" id="KW-1185">Reference proteome</keyword>
<comment type="pathway">
    <text evidence="3">Protein modification; protein ubiquitination.</text>
</comment>
<keyword evidence="5" id="KW-0808">Transferase</keyword>
<dbReference type="EMBL" id="WHWC01000001">
    <property type="protein sequence ID" value="KAG8391939.1"/>
    <property type="molecule type" value="Genomic_DNA"/>
</dbReference>
<feature type="transmembrane region" description="Helical" evidence="17">
    <location>
        <begin position="477"/>
        <end position="495"/>
    </location>
</feature>
<dbReference type="GO" id="GO:0016020">
    <property type="term" value="C:membrane"/>
    <property type="evidence" value="ECO:0007669"/>
    <property type="project" value="UniProtKB-SubCell"/>
</dbReference>
<evidence type="ECO:0000256" key="4">
    <source>
        <dbReference type="ARBA" id="ARBA00012483"/>
    </source>
</evidence>
<evidence type="ECO:0000313" key="19">
    <source>
        <dbReference type="EMBL" id="KAG8391939.1"/>
    </source>
</evidence>
<evidence type="ECO:0000256" key="1">
    <source>
        <dbReference type="ARBA" id="ARBA00000900"/>
    </source>
</evidence>
<evidence type="ECO:0000256" key="8">
    <source>
        <dbReference type="ARBA" id="ARBA00022729"/>
    </source>
</evidence>
<evidence type="ECO:0000256" key="10">
    <source>
        <dbReference type="ARBA" id="ARBA00022786"/>
    </source>
</evidence>
<dbReference type="Pfam" id="PF13639">
    <property type="entry name" value="zf-RING_2"/>
    <property type="match status" value="2"/>
</dbReference>
<dbReference type="SUPFAM" id="SSF57850">
    <property type="entry name" value="RING/U-box"/>
    <property type="match status" value="2"/>
</dbReference>
<dbReference type="CDD" id="cd16461">
    <property type="entry name" value="RING-H2_EL5-like"/>
    <property type="match status" value="1"/>
</dbReference>
<accession>A0AAV6YGH8</accession>
<comment type="catalytic activity">
    <reaction evidence="1">
        <text>S-ubiquitinyl-[E2 ubiquitin-conjugating enzyme]-L-cysteine + [acceptor protein]-L-lysine = [E2 ubiquitin-conjugating enzyme]-L-cysteine + N(6)-ubiquitinyl-[acceptor protein]-L-lysine.</text>
        <dbReference type="EC" id="2.3.2.27"/>
    </reaction>
</comment>
<dbReference type="Pfam" id="PF13947">
    <property type="entry name" value="GUB_WAK_bind"/>
    <property type="match status" value="1"/>
</dbReference>
<dbReference type="PANTHER" id="PTHR46279:SF2">
    <property type="entry name" value="RING-H2 FINGER PROTEIN ATL21A-RELATED"/>
    <property type="match status" value="1"/>
</dbReference>
<dbReference type="GO" id="GO:0008270">
    <property type="term" value="F:zinc ion binding"/>
    <property type="evidence" value="ECO:0007669"/>
    <property type="project" value="UniProtKB-KW"/>
</dbReference>
<sequence>MASTLVMLDVRLGYGCNVIGSWMIPVLSPDMFDIGGIGNFYLTWNSTSCKACEYEMYRFDGDGSKDNLWKKFAGSPFFVPSFVAMAIFFVIFLLQITKYIAGRNGMNSNSPAVDALPESTTAPPQSTAGGLDESKISSCTELVVLSGIRRNPGADCNICSICLESYSPREILRSIAKCEHYFHADCIELWLSKNSTCPLCRTVLADLISDGYKPIRCLSNYPNVTVASSSELPGNMIRAFNCSEIVTAKIPVENFGQFESYSIISNLILTWDFPSCEDCEEQFPEETVATFGTFFGLSCFVFLNKMIAARNQAHTTMPEVALMPETTMTDAVSPPQSTGDYSNMKTYIVSEFLEEINIGTSGLNQGRLMNLSLSTSPFVAVAYQNYTFFSCKHESLILRNYSVIDCLSNSTTYVLATSLQSRRNEIMKLKGCNVIVNMKIAVSSLDQYENNGFEGDLQLAWNDQNCYGDCKGKSQSISVVSIILLCCITIAIAILCTLFCTGCCLRFTGFILEYKDANNRRLHRSTRVLQMTRINLPLAQPQPLSSPPRSNFLTVNDPWMSFSPGEPSVTTTPSLETRITLFLAQPEPIPSPPRPPNDTSWMSFSPEAPSVTTTPNREEFSSTEVLIIGGKECISGPNSDSCSICLQDYTASERLRLHASNDCPTSYCEGDSISIEFPFSLQDQQPQNCGSPGFNLTCPGHNKTALYIPNSGEFYVRSIYYYIRRVSLYDPHNCLPRRLLSLNLSSSPFKVISYQNYTFLRCPKGQVSSSVINCLSNSTTDILATKYQSDVTRFSTCKKIGTLTVPVSTFYDYGYGFPDELELTWDFHTCKDCRSAETGEAKTRPVSIIMTLSIIIPVLVVLIVGTSCCIWIRIDSHHTSRASDRDALSNTITTGLDKLTIETYKKITISESRCITGPNDVTCAICLADYEPKETIRLMPECEHCFHVECIDTWLSMNSMCPICRTLQPRIDSC</sequence>
<dbReference type="InterPro" id="IPR025287">
    <property type="entry name" value="WAK_GUB"/>
</dbReference>
<feature type="region of interest" description="Disordered" evidence="16">
    <location>
        <begin position="585"/>
        <end position="618"/>
    </location>
</feature>
<evidence type="ECO:0000256" key="13">
    <source>
        <dbReference type="ARBA" id="ARBA00023136"/>
    </source>
</evidence>
<evidence type="ECO:0000256" key="2">
    <source>
        <dbReference type="ARBA" id="ARBA00004167"/>
    </source>
</evidence>
<dbReference type="AlphaFoldDB" id="A0AAV6YGH8"/>
<evidence type="ECO:0000256" key="16">
    <source>
        <dbReference type="SAM" id="MobiDB-lite"/>
    </source>
</evidence>
<feature type="transmembrane region" description="Helical" evidence="17">
    <location>
        <begin position="77"/>
        <end position="96"/>
    </location>
</feature>
<keyword evidence="8" id="KW-0732">Signal</keyword>
<feature type="domain" description="RING-type" evidence="18">
    <location>
        <begin position="923"/>
        <end position="965"/>
    </location>
</feature>
<keyword evidence="7" id="KW-0479">Metal-binding</keyword>
<evidence type="ECO:0000256" key="6">
    <source>
        <dbReference type="ARBA" id="ARBA00022692"/>
    </source>
</evidence>
<comment type="subcellular location">
    <subcellularLocation>
        <location evidence="2">Membrane</location>
        <topology evidence="2">Single-pass membrane protein</topology>
    </subcellularLocation>
</comment>
<dbReference type="Gene3D" id="3.30.40.10">
    <property type="entry name" value="Zinc/RING finger domain, C3HC4 (zinc finger)"/>
    <property type="match status" value="2"/>
</dbReference>
<comment type="similarity">
    <text evidence="14">Belongs to the RING-type zinc finger family. ATL subfamily.</text>
</comment>
<dbReference type="GO" id="GO:0061630">
    <property type="term" value="F:ubiquitin protein ligase activity"/>
    <property type="evidence" value="ECO:0007669"/>
    <property type="project" value="UniProtKB-EC"/>
</dbReference>
<evidence type="ECO:0000259" key="18">
    <source>
        <dbReference type="PROSITE" id="PS50089"/>
    </source>
</evidence>
<dbReference type="EC" id="2.3.2.27" evidence="4"/>
<evidence type="ECO:0000313" key="20">
    <source>
        <dbReference type="Proteomes" id="UP000826271"/>
    </source>
</evidence>
<evidence type="ECO:0000256" key="11">
    <source>
        <dbReference type="ARBA" id="ARBA00022833"/>
    </source>
</evidence>
<keyword evidence="11" id="KW-0862">Zinc</keyword>
<feature type="compositionally biased region" description="Pro residues" evidence="16">
    <location>
        <begin position="587"/>
        <end position="596"/>
    </location>
</feature>
<evidence type="ECO:0000256" key="3">
    <source>
        <dbReference type="ARBA" id="ARBA00004906"/>
    </source>
</evidence>
<evidence type="ECO:0000256" key="9">
    <source>
        <dbReference type="ARBA" id="ARBA00022771"/>
    </source>
</evidence>
<comment type="caution">
    <text evidence="19">The sequence shown here is derived from an EMBL/GenBank/DDBJ whole genome shotgun (WGS) entry which is preliminary data.</text>
</comment>
<reference evidence="19" key="1">
    <citation type="submission" date="2019-10" db="EMBL/GenBank/DDBJ databases">
        <authorList>
            <person name="Zhang R."/>
            <person name="Pan Y."/>
            <person name="Wang J."/>
            <person name="Ma R."/>
            <person name="Yu S."/>
        </authorList>
    </citation>
    <scope>NUCLEOTIDE SEQUENCE</scope>
    <source>
        <strain evidence="19">LA-IB0</strain>
        <tissue evidence="19">Leaf</tissue>
    </source>
</reference>
<name>A0AAV6YGH8_9LAMI</name>
<dbReference type="InterPro" id="IPR013083">
    <property type="entry name" value="Znf_RING/FYVE/PHD"/>
</dbReference>